<proteinExistence type="predicted"/>
<accession>A0A9J5XUC9</accession>
<evidence type="ECO:0000256" key="1">
    <source>
        <dbReference type="SAM" id="MobiDB-lite"/>
    </source>
</evidence>
<gene>
    <name evidence="2" type="ORF">H5410_041951</name>
</gene>
<reference evidence="2 3" key="1">
    <citation type="submission" date="2020-09" db="EMBL/GenBank/DDBJ databases">
        <title>De no assembly of potato wild relative species, Solanum commersonii.</title>
        <authorList>
            <person name="Cho K."/>
        </authorList>
    </citation>
    <scope>NUCLEOTIDE SEQUENCE [LARGE SCALE GENOMIC DNA]</scope>
    <source>
        <strain evidence="2">LZ3.2</strain>
        <tissue evidence="2">Leaf</tissue>
    </source>
</reference>
<sequence>MIAMVNSTRKSNSERKLDRNGISTSGIRNSKRKTSSLGLSQHPESTIHEVWDHQGWNIRFRRLLNDWEGTRVAEFLQKFGAIPRRLHREIFICSTQAPWTADQQLALEAHQESENTMQGVLMVHCKTGAESIHHLLLPCSVTDKNGNFFSNETHRVDYAQVFWRLLACWNNVGGSVWQKIGGTEFLLAYGGLFGKKETQDALKKDPALCRK</sequence>
<organism evidence="2 3">
    <name type="scientific">Solanum commersonii</name>
    <name type="common">Commerson's wild potato</name>
    <name type="synonym">Commerson's nightshade</name>
    <dbReference type="NCBI Taxonomy" id="4109"/>
    <lineage>
        <taxon>Eukaryota</taxon>
        <taxon>Viridiplantae</taxon>
        <taxon>Streptophyta</taxon>
        <taxon>Embryophyta</taxon>
        <taxon>Tracheophyta</taxon>
        <taxon>Spermatophyta</taxon>
        <taxon>Magnoliopsida</taxon>
        <taxon>eudicotyledons</taxon>
        <taxon>Gunneridae</taxon>
        <taxon>Pentapetalae</taxon>
        <taxon>asterids</taxon>
        <taxon>lamiids</taxon>
        <taxon>Solanales</taxon>
        <taxon>Solanaceae</taxon>
        <taxon>Solanoideae</taxon>
        <taxon>Solaneae</taxon>
        <taxon>Solanum</taxon>
    </lineage>
</organism>
<comment type="caution">
    <text evidence="2">The sequence shown here is derived from an EMBL/GenBank/DDBJ whole genome shotgun (WGS) entry which is preliminary data.</text>
</comment>
<evidence type="ECO:0000313" key="3">
    <source>
        <dbReference type="Proteomes" id="UP000824120"/>
    </source>
</evidence>
<dbReference type="EMBL" id="JACXVP010000008">
    <property type="protein sequence ID" value="KAG5591437.1"/>
    <property type="molecule type" value="Genomic_DNA"/>
</dbReference>
<protein>
    <submittedName>
        <fullName evidence="2">Uncharacterized protein</fullName>
    </submittedName>
</protein>
<feature type="region of interest" description="Disordered" evidence="1">
    <location>
        <begin position="1"/>
        <end position="41"/>
    </location>
</feature>
<evidence type="ECO:0000313" key="2">
    <source>
        <dbReference type="EMBL" id="KAG5591437.1"/>
    </source>
</evidence>
<feature type="compositionally biased region" description="Polar residues" evidence="1">
    <location>
        <begin position="1"/>
        <end position="10"/>
    </location>
</feature>
<name>A0A9J5XUC9_SOLCO</name>
<dbReference type="AlphaFoldDB" id="A0A9J5XUC9"/>
<dbReference type="Proteomes" id="UP000824120">
    <property type="component" value="Chromosome 8"/>
</dbReference>
<keyword evidence="3" id="KW-1185">Reference proteome</keyword>